<reference evidence="9" key="1">
    <citation type="journal article" date="2018" name="Adv. Bot. Res.">
        <title>Chapter Four - Comparative Plastid Genomics of Glaucophytes species.</title>
        <authorList>
            <person name="Reyes-Prieto A."/>
            <person name="Russell S."/>
            <person name="Figueroa-Martinez F."/>
            <person name="Jackson C."/>
        </authorList>
    </citation>
    <scope>NUCLEOTIDE SEQUENCE</scope>
    <source>
        <strain evidence="9">UTEX LB 2766</strain>
    </source>
</reference>
<dbReference type="PANTHER" id="PTHR10744:SF1">
    <property type="entry name" value="SMALL RIBOSOMAL SUBUNIT PROTEIN US17M"/>
    <property type="match status" value="1"/>
</dbReference>
<keyword evidence="4" id="KW-0694">RNA-binding</keyword>
<dbReference type="NCBIfam" id="TIGR03635">
    <property type="entry name" value="uS17_bact"/>
    <property type="match status" value="1"/>
</dbReference>
<evidence type="ECO:0000256" key="8">
    <source>
        <dbReference type="RuleBase" id="RU003872"/>
    </source>
</evidence>
<dbReference type="InterPro" id="IPR000266">
    <property type="entry name" value="Ribosomal_uS17"/>
</dbReference>
<keyword evidence="5 8" id="KW-0689">Ribosomal protein</keyword>
<evidence type="ECO:0000256" key="2">
    <source>
        <dbReference type="ARBA" id="ARBA00010254"/>
    </source>
</evidence>
<proteinExistence type="inferred from homology"/>
<dbReference type="SUPFAM" id="SSF50249">
    <property type="entry name" value="Nucleic acid-binding proteins"/>
    <property type="match status" value="1"/>
</dbReference>
<evidence type="ECO:0000256" key="5">
    <source>
        <dbReference type="ARBA" id="ARBA00022980"/>
    </source>
</evidence>
<dbReference type="GO" id="GO:0019843">
    <property type="term" value="F:rRNA binding"/>
    <property type="evidence" value="ECO:0007669"/>
    <property type="project" value="UniProtKB-KW"/>
</dbReference>
<comment type="function">
    <text evidence="1">One of the primary rRNA binding proteins, it binds specifically to the 5'-end of 16S ribosomal RNA.</text>
</comment>
<dbReference type="InterPro" id="IPR012340">
    <property type="entry name" value="NA-bd_OB-fold"/>
</dbReference>
<dbReference type="InterPro" id="IPR019979">
    <property type="entry name" value="Ribosomal_uS17_CS"/>
</dbReference>
<evidence type="ECO:0000313" key="9">
    <source>
        <dbReference type="EMBL" id="AWW13865.1"/>
    </source>
</evidence>
<name>A0A2Z4HGG5_9EUKA</name>
<gene>
    <name evidence="9" type="primary">rps17</name>
</gene>
<dbReference type="InterPro" id="IPR019984">
    <property type="entry name" value="Ribosomal_uS17_bact/chlr"/>
</dbReference>
<dbReference type="GO" id="GO:0003735">
    <property type="term" value="F:structural constituent of ribosome"/>
    <property type="evidence" value="ECO:0007669"/>
    <property type="project" value="InterPro"/>
</dbReference>
<dbReference type="Gene3D" id="2.40.50.140">
    <property type="entry name" value="Nucleic acid-binding proteins"/>
    <property type="match status" value="1"/>
</dbReference>
<keyword evidence="3" id="KW-0699">rRNA-binding</keyword>
<geneLocation type="plastid" evidence="9"/>
<evidence type="ECO:0000256" key="1">
    <source>
        <dbReference type="ARBA" id="ARBA00002932"/>
    </source>
</evidence>
<organism evidence="9">
    <name type="scientific">Cyanophora biloba</name>
    <dbReference type="NCBI Taxonomy" id="1489483"/>
    <lineage>
        <taxon>Eukaryota</taxon>
        <taxon>Glaucocystophyceae</taxon>
        <taxon>Cyanophorales</taxon>
        <taxon>Cyanophoraceae</taxon>
        <taxon>Cyanophora</taxon>
    </lineage>
</organism>
<evidence type="ECO:0000256" key="6">
    <source>
        <dbReference type="ARBA" id="ARBA00023274"/>
    </source>
</evidence>
<dbReference type="EMBL" id="MG601103">
    <property type="protein sequence ID" value="AWW13865.1"/>
    <property type="molecule type" value="Genomic_DNA"/>
</dbReference>
<dbReference type="RefSeq" id="YP_009504696.1">
    <property type="nucleotide sequence ID" value="NC_038216.1"/>
</dbReference>
<dbReference type="Pfam" id="PF00366">
    <property type="entry name" value="Ribosomal_S17"/>
    <property type="match status" value="1"/>
</dbReference>
<accession>A0A2Z4HGG5</accession>
<sequence length="94" mass="10797">MKGAIFMASKERVGVVIRNPKEKTVIVAVNNRVRHNKYSKIIIRTKKYQVHDYSHTCKLGDEVKISEVKPISKNKRWIVSEVLSSTVNPEKFGD</sequence>
<evidence type="ECO:0000256" key="7">
    <source>
        <dbReference type="ARBA" id="ARBA00035251"/>
    </source>
</evidence>
<dbReference type="PRINTS" id="PR00973">
    <property type="entry name" value="RIBOSOMALS17"/>
</dbReference>
<dbReference type="PANTHER" id="PTHR10744">
    <property type="entry name" value="40S RIBOSOMAL PROTEIN S11 FAMILY MEMBER"/>
    <property type="match status" value="1"/>
</dbReference>
<comment type="similarity">
    <text evidence="2 8">Belongs to the universal ribosomal protein uS17 family.</text>
</comment>
<dbReference type="HAMAP" id="MF_01345_B">
    <property type="entry name" value="Ribosomal_uS17_B"/>
    <property type="match status" value="1"/>
</dbReference>
<dbReference type="PROSITE" id="PS00056">
    <property type="entry name" value="RIBOSOMAL_S17"/>
    <property type="match status" value="1"/>
</dbReference>
<keyword evidence="6 8" id="KW-0687">Ribonucleoprotein</keyword>
<evidence type="ECO:0000256" key="3">
    <source>
        <dbReference type="ARBA" id="ARBA00022730"/>
    </source>
</evidence>
<dbReference type="AlphaFoldDB" id="A0A2Z4HGG5"/>
<dbReference type="GO" id="GO:0022627">
    <property type="term" value="C:cytosolic small ribosomal subunit"/>
    <property type="evidence" value="ECO:0007669"/>
    <property type="project" value="TreeGrafter"/>
</dbReference>
<dbReference type="CDD" id="cd00364">
    <property type="entry name" value="Ribosomal_uS17"/>
    <property type="match status" value="1"/>
</dbReference>
<evidence type="ECO:0000256" key="4">
    <source>
        <dbReference type="ARBA" id="ARBA00022884"/>
    </source>
</evidence>
<keyword evidence="9" id="KW-0934">Plastid</keyword>
<dbReference type="NCBIfam" id="NF004123">
    <property type="entry name" value="PRK05610.1"/>
    <property type="match status" value="1"/>
</dbReference>
<dbReference type="GO" id="GO:0006412">
    <property type="term" value="P:translation"/>
    <property type="evidence" value="ECO:0007669"/>
    <property type="project" value="InterPro"/>
</dbReference>
<dbReference type="GeneID" id="37543898"/>
<protein>
    <recommendedName>
        <fullName evidence="7">Small ribosomal subunit protein uS17c</fullName>
    </recommendedName>
</protein>